<reference evidence="3" key="2">
    <citation type="journal article" date="2017" name="J. Anim. Genet.">
        <title>Multiple reference genome sequences of hot pepper reveal the massive evolution of plant disease resistance genes by retroduplication.</title>
        <authorList>
            <person name="Kim S."/>
            <person name="Park J."/>
            <person name="Yeom S.-I."/>
            <person name="Kim Y.-M."/>
            <person name="Seo E."/>
            <person name="Kim K.-T."/>
            <person name="Kim M.-S."/>
            <person name="Lee J.M."/>
            <person name="Cheong K."/>
            <person name="Shin H.-S."/>
            <person name="Kim S.-B."/>
            <person name="Han K."/>
            <person name="Lee J."/>
            <person name="Park M."/>
            <person name="Lee H.-A."/>
            <person name="Lee H.-Y."/>
            <person name="Lee Y."/>
            <person name="Oh S."/>
            <person name="Lee J.H."/>
            <person name="Choi E."/>
            <person name="Choi E."/>
            <person name="Lee S.E."/>
            <person name="Jeon J."/>
            <person name="Kim H."/>
            <person name="Choi G."/>
            <person name="Song H."/>
            <person name="Lee J."/>
            <person name="Lee S.-C."/>
            <person name="Kwon J.-K."/>
            <person name="Lee H.-Y."/>
            <person name="Koo N."/>
            <person name="Hong Y."/>
            <person name="Kim R.W."/>
            <person name="Kang W.-H."/>
            <person name="Huh J.H."/>
            <person name="Kang B.-C."/>
            <person name="Yang T.-J."/>
            <person name="Lee Y.-H."/>
            <person name="Bennetzen J.L."/>
            <person name="Choi D."/>
        </authorList>
    </citation>
    <scope>NUCLEOTIDE SEQUENCE [LARGE SCALE GENOMIC DNA]</scope>
    <source>
        <strain evidence="3">cv. PBC81</strain>
    </source>
</reference>
<evidence type="ECO:0000313" key="2">
    <source>
        <dbReference type="EMBL" id="PHT32649.1"/>
    </source>
</evidence>
<dbReference type="AlphaFoldDB" id="A0A2G2VI73"/>
<dbReference type="Gene3D" id="3.80.10.10">
    <property type="entry name" value="Ribonuclease Inhibitor"/>
    <property type="match status" value="1"/>
</dbReference>
<dbReference type="PANTHER" id="PTHR34145">
    <property type="entry name" value="OS02G0105600 PROTEIN"/>
    <property type="match status" value="1"/>
</dbReference>
<name>A0A2G2VI73_CAPBA</name>
<dbReference type="InterPro" id="IPR055357">
    <property type="entry name" value="LRR_At1g61320_AtMIF1"/>
</dbReference>
<feature type="domain" description="At1g61320/AtMIF1 LRR" evidence="1">
    <location>
        <begin position="131"/>
        <end position="263"/>
    </location>
</feature>
<accession>A0A2G2VI73</accession>
<dbReference type="Pfam" id="PF23622">
    <property type="entry name" value="LRR_At1g61320_AtMIF1"/>
    <property type="match status" value="1"/>
</dbReference>
<sequence length="399" mass="45854">MQRYRDSKVPIDKFEISNCYFNSEFSHRMDKWIDVALQNDVNDIVYGSPNLCIPSYCFSIIKVLAAKYLRELVLNNCDIMCVSLSSGAANCHSLRKLSLSDIELLHLQKIKLISIVTIGNDLVKIQAPTLEHLSFSNYSSENLDVVECQNLKSLEPSEVEISDGFFDNLISKSQSLKVLKIQYCSGIRDIDTSKLEVLKIVNCSGIRVIDSSNLVSLEYIGAQIPQLKKTSESSQLKHSKIVLHDNNYIDAAWFRKLRNFLSNLTSSSQVLIGISQFDDINIKGMQLHQKDVTPKVDILNIEFLRKECPTFVDALVWSCHPKRLNLFTTPEMTKYFIDCLMDMKSPIHSSSQRPKNKSRLKELKAFDREDQPLQLKSVKQAIRTLRKRKTWELYFLLDW</sequence>
<keyword evidence="3" id="KW-1185">Reference proteome</keyword>
<dbReference type="SUPFAM" id="SSF52047">
    <property type="entry name" value="RNI-like"/>
    <property type="match status" value="1"/>
</dbReference>
<dbReference type="InterPro" id="IPR032675">
    <property type="entry name" value="LRR_dom_sf"/>
</dbReference>
<dbReference type="OrthoDB" id="612216at2759"/>
<dbReference type="STRING" id="33114.A0A2G2VI73"/>
<organism evidence="2 3">
    <name type="scientific">Capsicum baccatum</name>
    <name type="common">Peruvian pepper</name>
    <dbReference type="NCBI Taxonomy" id="33114"/>
    <lineage>
        <taxon>Eukaryota</taxon>
        <taxon>Viridiplantae</taxon>
        <taxon>Streptophyta</taxon>
        <taxon>Embryophyta</taxon>
        <taxon>Tracheophyta</taxon>
        <taxon>Spermatophyta</taxon>
        <taxon>Magnoliopsida</taxon>
        <taxon>eudicotyledons</taxon>
        <taxon>Gunneridae</taxon>
        <taxon>Pentapetalae</taxon>
        <taxon>asterids</taxon>
        <taxon>lamiids</taxon>
        <taxon>Solanales</taxon>
        <taxon>Solanaceae</taxon>
        <taxon>Solanoideae</taxon>
        <taxon>Capsiceae</taxon>
        <taxon>Capsicum</taxon>
    </lineage>
</organism>
<evidence type="ECO:0000313" key="3">
    <source>
        <dbReference type="Proteomes" id="UP000224567"/>
    </source>
</evidence>
<gene>
    <name evidence="2" type="ORF">CQW23_28986</name>
</gene>
<protein>
    <recommendedName>
        <fullName evidence="1">At1g61320/AtMIF1 LRR domain-containing protein</fullName>
    </recommendedName>
</protein>
<proteinExistence type="predicted"/>
<dbReference type="Proteomes" id="UP000224567">
    <property type="component" value="Unassembled WGS sequence"/>
</dbReference>
<evidence type="ECO:0000259" key="1">
    <source>
        <dbReference type="Pfam" id="PF23622"/>
    </source>
</evidence>
<dbReference type="PANTHER" id="PTHR34145:SF68">
    <property type="entry name" value="FBD DOMAIN-CONTAINING PROTEIN"/>
    <property type="match status" value="1"/>
</dbReference>
<comment type="caution">
    <text evidence="2">The sequence shown here is derived from an EMBL/GenBank/DDBJ whole genome shotgun (WGS) entry which is preliminary data.</text>
</comment>
<dbReference type="EMBL" id="MLFT02000012">
    <property type="protein sequence ID" value="PHT32649.1"/>
    <property type="molecule type" value="Genomic_DNA"/>
</dbReference>
<reference evidence="2 3" key="1">
    <citation type="journal article" date="2017" name="Genome Biol.">
        <title>New reference genome sequences of hot pepper reveal the massive evolution of plant disease-resistance genes by retroduplication.</title>
        <authorList>
            <person name="Kim S."/>
            <person name="Park J."/>
            <person name="Yeom S.I."/>
            <person name="Kim Y.M."/>
            <person name="Seo E."/>
            <person name="Kim K.T."/>
            <person name="Kim M.S."/>
            <person name="Lee J.M."/>
            <person name="Cheong K."/>
            <person name="Shin H.S."/>
            <person name="Kim S.B."/>
            <person name="Han K."/>
            <person name="Lee J."/>
            <person name="Park M."/>
            <person name="Lee H.A."/>
            <person name="Lee H.Y."/>
            <person name="Lee Y."/>
            <person name="Oh S."/>
            <person name="Lee J.H."/>
            <person name="Choi E."/>
            <person name="Choi E."/>
            <person name="Lee S.E."/>
            <person name="Jeon J."/>
            <person name="Kim H."/>
            <person name="Choi G."/>
            <person name="Song H."/>
            <person name="Lee J."/>
            <person name="Lee S.C."/>
            <person name="Kwon J.K."/>
            <person name="Lee H.Y."/>
            <person name="Koo N."/>
            <person name="Hong Y."/>
            <person name="Kim R.W."/>
            <person name="Kang W.H."/>
            <person name="Huh J.H."/>
            <person name="Kang B.C."/>
            <person name="Yang T.J."/>
            <person name="Lee Y.H."/>
            <person name="Bennetzen J.L."/>
            <person name="Choi D."/>
        </authorList>
    </citation>
    <scope>NUCLEOTIDE SEQUENCE [LARGE SCALE GENOMIC DNA]</scope>
    <source>
        <strain evidence="3">cv. PBC81</strain>
    </source>
</reference>
<dbReference type="InterPro" id="IPR053772">
    <property type="entry name" value="At1g61320/At1g61330-like"/>
</dbReference>